<keyword evidence="6" id="KW-0407">Ion channel</keyword>
<dbReference type="OrthoDB" id="201595at2759"/>
<dbReference type="GO" id="GO:0005254">
    <property type="term" value="F:chloride channel activity"/>
    <property type="evidence" value="ECO:0007669"/>
    <property type="project" value="UniProtKB-KW"/>
</dbReference>
<evidence type="ECO:0000256" key="1">
    <source>
        <dbReference type="ARBA" id="ARBA00004370"/>
    </source>
</evidence>
<feature type="non-terminal residue" evidence="7">
    <location>
        <position position="1"/>
    </location>
</feature>
<organism evidence="7 8">
    <name type="scientific">Teladorsagia circumcincta</name>
    <name type="common">Brown stomach worm</name>
    <name type="synonym">Ostertagia circumcincta</name>
    <dbReference type="NCBI Taxonomy" id="45464"/>
    <lineage>
        <taxon>Eukaryota</taxon>
        <taxon>Metazoa</taxon>
        <taxon>Ecdysozoa</taxon>
        <taxon>Nematoda</taxon>
        <taxon>Chromadorea</taxon>
        <taxon>Rhabditida</taxon>
        <taxon>Rhabditina</taxon>
        <taxon>Rhabditomorpha</taxon>
        <taxon>Strongyloidea</taxon>
        <taxon>Trichostrongylidae</taxon>
        <taxon>Teladorsagia</taxon>
    </lineage>
</organism>
<dbReference type="InterPro" id="IPR021134">
    <property type="entry name" value="Bestrophin-like"/>
</dbReference>
<keyword evidence="6" id="KW-0813">Transport</keyword>
<keyword evidence="6" id="KW-1003">Cell membrane</keyword>
<comment type="similarity">
    <text evidence="5 6">Belongs to the anion channel-forming bestrophin (TC 1.A.46) family. Calcium-sensitive chloride channel subfamily.</text>
</comment>
<keyword evidence="3 6" id="KW-1133">Transmembrane helix</keyword>
<evidence type="ECO:0000256" key="2">
    <source>
        <dbReference type="ARBA" id="ARBA00022692"/>
    </source>
</evidence>
<reference evidence="7 8" key="1">
    <citation type="submission" date="2015-09" db="EMBL/GenBank/DDBJ databases">
        <title>Draft genome of the parasitic nematode Teladorsagia circumcincta isolate WARC Sus (inbred).</title>
        <authorList>
            <person name="Mitreva M."/>
        </authorList>
    </citation>
    <scope>NUCLEOTIDE SEQUENCE [LARGE SCALE GENOMIC DNA]</scope>
    <source>
        <strain evidence="7 8">S</strain>
    </source>
</reference>
<dbReference type="PANTHER" id="PTHR10736">
    <property type="entry name" value="BESTROPHIN"/>
    <property type="match status" value="1"/>
</dbReference>
<feature type="transmembrane region" description="Helical" evidence="6">
    <location>
        <begin position="15"/>
        <end position="33"/>
    </location>
</feature>
<evidence type="ECO:0000256" key="5">
    <source>
        <dbReference type="ARBA" id="ARBA00034769"/>
    </source>
</evidence>
<dbReference type="InterPro" id="IPR000615">
    <property type="entry name" value="Bestrophin"/>
</dbReference>
<evidence type="ECO:0000256" key="4">
    <source>
        <dbReference type="ARBA" id="ARBA00023136"/>
    </source>
</evidence>
<dbReference type="GO" id="GO:0034707">
    <property type="term" value="C:chloride channel complex"/>
    <property type="evidence" value="ECO:0007669"/>
    <property type="project" value="UniProtKB-KW"/>
</dbReference>
<keyword evidence="6" id="KW-0868">Chloride</keyword>
<dbReference type="Pfam" id="PF01062">
    <property type="entry name" value="Bestrophin"/>
    <property type="match status" value="1"/>
</dbReference>
<evidence type="ECO:0000256" key="3">
    <source>
        <dbReference type="ARBA" id="ARBA00022989"/>
    </source>
</evidence>
<name>A0A2G9UT64_TELCI</name>
<keyword evidence="6" id="KW-0869">Chloride channel</keyword>
<sequence>FWDEISALFDQTLDYIPLTFMLGFFVTIIVGRWNQIFSNMGWIEKPREDEVIMMPRVDVDEMDNVSFDDQEARLLPRGFASAGEELHYNKLKGGAMVNEDEEAIQGARRTCTEQNKEVHRKG</sequence>
<dbReference type="GO" id="GO:0005886">
    <property type="term" value="C:plasma membrane"/>
    <property type="evidence" value="ECO:0007669"/>
    <property type="project" value="UniProtKB-SubCell"/>
</dbReference>
<dbReference type="EMBL" id="KZ345457">
    <property type="protein sequence ID" value="PIO73448.1"/>
    <property type="molecule type" value="Genomic_DNA"/>
</dbReference>
<accession>A0A2G9UT64</accession>
<comment type="subcellular location">
    <subcellularLocation>
        <location evidence="6">Cell membrane</location>
        <topology evidence="6">Multi-pass membrane protein</topology>
    </subcellularLocation>
    <subcellularLocation>
        <location evidence="1">Membrane</location>
    </subcellularLocation>
</comment>
<keyword evidence="8" id="KW-1185">Reference proteome</keyword>
<evidence type="ECO:0000313" key="7">
    <source>
        <dbReference type="EMBL" id="PIO73448.1"/>
    </source>
</evidence>
<dbReference type="AlphaFoldDB" id="A0A2G9UT64"/>
<comment type="function">
    <text evidence="6">Forms chloride channels.</text>
</comment>
<protein>
    <recommendedName>
        <fullName evidence="6">Bestrophin homolog</fullName>
    </recommendedName>
</protein>
<dbReference type="Proteomes" id="UP000230423">
    <property type="component" value="Unassembled WGS sequence"/>
</dbReference>
<keyword evidence="2 6" id="KW-0812">Transmembrane</keyword>
<keyword evidence="6" id="KW-0406">Ion transport</keyword>
<dbReference type="PANTHER" id="PTHR10736:SF63">
    <property type="entry name" value="BESTROPHIN HOMOLOG-RELATED"/>
    <property type="match status" value="1"/>
</dbReference>
<keyword evidence="4 6" id="KW-0472">Membrane</keyword>
<proteinExistence type="inferred from homology"/>
<gene>
    <name evidence="7" type="ORF">TELCIR_04576</name>
</gene>
<evidence type="ECO:0000256" key="6">
    <source>
        <dbReference type="RuleBase" id="RU363126"/>
    </source>
</evidence>
<evidence type="ECO:0000313" key="8">
    <source>
        <dbReference type="Proteomes" id="UP000230423"/>
    </source>
</evidence>
<comment type="caution">
    <text evidence="6">Lacks conserved residue(s) required for the propagation of feature annotation.</text>
</comment>